<proteinExistence type="predicted"/>
<dbReference type="Proteomes" id="UP001054837">
    <property type="component" value="Unassembled WGS sequence"/>
</dbReference>
<dbReference type="EMBL" id="BPLQ01005955">
    <property type="protein sequence ID" value="GIY18865.1"/>
    <property type="molecule type" value="Genomic_DNA"/>
</dbReference>
<comment type="caution">
    <text evidence="1">The sequence shown here is derived from an EMBL/GenBank/DDBJ whole genome shotgun (WGS) entry which is preliminary data.</text>
</comment>
<gene>
    <name evidence="1" type="ORF">CDAR_251641</name>
</gene>
<protein>
    <submittedName>
        <fullName evidence="1">Uncharacterized protein</fullName>
    </submittedName>
</protein>
<dbReference type="AlphaFoldDB" id="A0AAV4RBM5"/>
<reference evidence="1 2" key="1">
    <citation type="submission" date="2021-06" db="EMBL/GenBank/DDBJ databases">
        <title>Caerostris darwini draft genome.</title>
        <authorList>
            <person name="Kono N."/>
            <person name="Arakawa K."/>
        </authorList>
    </citation>
    <scope>NUCLEOTIDE SEQUENCE [LARGE SCALE GENOMIC DNA]</scope>
</reference>
<accession>A0AAV4RBM5</accession>
<name>A0AAV4RBM5_9ARAC</name>
<evidence type="ECO:0000313" key="2">
    <source>
        <dbReference type="Proteomes" id="UP001054837"/>
    </source>
</evidence>
<organism evidence="1 2">
    <name type="scientific">Caerostris darwini</name>
    <dbReference type="NCBI Taxonomy" id="1538125"/>
    <lineage>
        <taxon>Eukaryota</taxon>
        <taxon>Metazoa</taxon>
        <taxon>Ecdysozoa</taxon>
        <taxon>Arthropoda</taxon>
        <taxon>Chelicerata</taxon>
        <taxon>Arachnida</taxon>
        <taxon>Araneae</taxon>
        <taxon>Araneomorphae</taxon>
        <taxon>Entelegynae</taxon>
        <taxon>Araneoidea</taxon>
        <taxon>Araneidae</taxon>
        <taxon>Caerostris</taxon>
    </lineage>
</organism>
<evidence type="ECO:0000313" key="1">
    <source>
        <dbReference type="EMBL" id="GIY18865.1"/>
    </source>
</evidence>
<sequence>MIRIPPIHHNSCYTTSAHLLDPLLHLFKDVIIKLRCLLQLFDNIGPFKIGRVSWIHNAIASMILETNVDAHYYECPVCRNWHCRGDSGHSTDEDTS</sequence>
<keyword evidence="2" id="KW-1185">Reference proteome</keyword>